<protein>
    <submittedName>
        <fullName evidence="1">Uncharacterized protein</fullName>
    </submittedName>
</protein>
<dbReference type="Proteomes" id="UP000663829">
    <property type="component" value="Unassembled WGS sequence"/>
</dbReference>
<evidence type="ECO:0000313" key="2">
    <source>
        <dbReference type="EMBL" id="CAF4385050.1"/>
    </source>
</evidence>
<dbReference type="Proteomes" id="UP000681722">
    <property type="component" value="Unassembled WGS sequence"/>
</dbReference>
<comment type="caution">
    <text evidence="1">The sequence shown here is derived from an EMBL/GenBank/DDBJ whole genome shotgun (WGS) entry which is preliminary data.</text>
</comment>
<sequence length="123" mass="13645">MRYCVTCKETALSTLCKMVGKTVFDALAHVRTAVLVSPTLITKDSFLSETDASIDLFKTQAKRSFLKTFSLIRHTFHSNRLLSGTATSAVPGRVHLANNHLADTSLCRHHLADSGQYESEFEK</sequence>
<accession>A0A815V560</accession>
<name>A0A815V560_9BILA</name>
<dbReference type="EMBL" id="CAJOBC010089869">
    <property type="protein sequence ID" value="CAF4385050.1"/>
    <property type="molecule type" value="Genomic_DNA"/>
</dbReference>
<organism evidence="1 3">
    <name type="scientific">Didymodactylos carnosus</name>
    <dbReference type="NCBI Taxonomy" id="1234261"/>
    <lineage>
        <taxon>Eukaryota</taxon>
        <taxon>Metazoa</taxon>
        <taxon>Spiralia</taxon>
        <taxon>Gnathifera</taxon>
        <taxon>Rotifera</taxon>
        <taxon>Eurotatoria</taxon>
        <taxon>Bdelloidea</taxon>
        <taxon>Philodinida</taxon>
        <taxon>Philodinidae</taxon>
        <taxon>Didymodactylos</taxon>
    </lineage>
</organism>
<keyword evidence="3" id="KW-1185">Reference proteome</keyword>
<gene>
    <name evidence="1" type="ORF">GPM918_LOCUS37783</name>
    <name evidence="2" type="ORF">SRO942_LOCUS38563</name>
</gene>
<dbReference type="EMBL" id="CAJNOQ010024304">
    <property type="protein sequence ID" value="CAF1526032.1"/>
    <property type="molecule type" value="Genomic_DNA"/>
</dbReference>
<dbReference type="AlphaFoldDB" id="A0A815V560"/>
<proteinExistence type="predicted"/>
<reference evidence="1" key="1">
    <citation type="submission" date="2021-02" db="EMBL/GenBank/DDBJ databases">
        <authorList>
            <person name="Nowell W R."/>
        </authorList>
    </citation>
    <scope>NUCLEOTIDE SEQUENCE</scope>
</reference>
<evidence type="ECO:0000313" key="3">
    <source>
        <dbReference type="Proteomes" id="UP000663829"/>
    </source>
</evidence>
<evidence type="ECO:0000313" key="1">
    <source>
        <dbReference type="EMBL" id="CAF1526032.1"/>
    </source>
</evidence>